<keyword evidence="2 3" id="KW-0413">Isomerase</keyword>
<protein>
    <submittedName>
        <fullName evidence="3">Aspartate racemase</fullName>
        <ecNumber evidence="3">5.1.1.13</ecNumber>
    </submittedName>
</protein>
<dbReference type="SUPFAM" id="SSF53681">
    <property type="entry name" value="Aspartate/glutamate racemase"/>
    <property type="match status" value="2"/>
</dbReference>
<comment type="similarity">
    <text evidence="1">Belongs to the aspartate/glutamate racemases family.</text>
</comment>
<evidence type="ECO:0000256" key="1">
    <source>
        <dbReference type="ARBA" id="ARBA00007847"/>
    </source>
</evidence>
<dbReference type="InterPro" id="IPR001920">
    <property type="entry name" value="Asp/Glu_race"/>
</dbReference>
<proteinExistence type="inferred from homology"/>
<dbReference type="PANTHER" id="PTHR21198">
    <property type="entry name" value="GLUTAMATE RACEMASE"/>
    <property type="match status" value="1"/>
</dbReference>
<dbReference type="NCBIfam" id="TIGR00035">
    <property type="entry name" value="asp_race"/>
    <property type="match status" value="1"/>
</dbReference>
<organism evidence="3 4">
    <name type="scientific">Mucilaginibacter lappiensis</name>
    <dbReference type="NCBI Taxonomy" id="354630"/>
    <lineage>
        <taxon>Bacteria</taxon>
        <taxon>Pseudomonadati</taxon>
        <taxon>Bacteroidota</taxon>
        <taxon>Sphingobacteriia</taxon>
        <taxon>Sphingobacteriales</taxon>
        <taxon>Sphingobacteriaceae</taxon>
        <taxon>Mucilaginibacter</taxon>
    </lineage>
</organism>
<sequence>MFYKKKLGVIGGMGSRAGIYLLQKIIDYSPAETDQDFPEIIFHNNSEIPDRTKAILLGQQSPLTGLLKSVALFNQNQIDIIILGCITSYYYYDQLSAATKANVLNPIQLVLDQIKAEYRTTKRIGLLATTGTIESKLFHNNFSKQGIEVVTLHPFDQENVFMKAVYMKNGFKSSIISSEAKSLMLESARLISDMNVDVVIGGCTEVSLGIQLNSTGVPYLDALDILARNTVKYCYQTI</sequence>
<dbReference type="InterPro" id="IPR004380">
    <property type="entry name" value="Asp_race"/>
</dbReference>
<dbReference type="PANTHER" id="PTHR21198:SF7">
    <property type="entry name" value="ASPARTATE-GLUTAMATE RACEMASE FAMILY"/>
    <property type="match status" value="1"/>
</dbReference>
<accession>A0A841JVM0</accession>
<dbReference type="EC" id="5.1.1.13" evidence="3"/>
<evidence type="ECO:0000313" key="4">
    <source>
        <dbReference type="Proteomes" id="UP000548326"/>
    </source>
</evidence>
<dbReference type="Pfam" id="PF01177">
    <property type="entry name" value="Asp_Glu_race"/>
    <property type="match status" value="1"/>
</dbReference>
<dbReference type="Proteomes" id="UP000548326">
    <property type="component" value="Unassembled WGS sequence"/>
</dbReference>
<dbReference type="EMBL" id="JACHCA010000037">
    <property type="protein sequence ID" value="MBB6131861.1"/>
    <property type="molecule type" value="Genomic_DNA"/>
</dbReference>
<name>A0A841JVM0_9SPHI</name>
<dbReference type="AlphaFoldDB" id="A0A841JVM0"/>
<dbReference type="GO" id="GO:0047689">
    <property type="term" value="F:aspartate racemase activity"/>
    <property type="evidence" value="ECO:0007669"/>
    <property type="project" value="UniProtKB-EC"/>
</dbReference>
<reference evidence="3 4" key="1">
    <citation type="submission" date="2020-08" db="EMBL/GenBank/DDBJ databases">
        <title>Genomic Encyclopedia of Type Strains, Phase IV (KMG-V): Genome sequencing to study the core and pangenomes of soil and plant-associated prokaryotes.</title>
        <authorList>
            <person name="Whitman W."/>
        </authorList>
    </citation>
    <scope>NUCLEOTIDE SEQUENCE [LARGE SCALE GENOMIC DNA]</scope>
    <source>
        <strain evidence="3 4">MP601</strain>
    </source>
</reference>
<evidence type="ECO:0000256" key="2">
    <source>
        <dbReference type="ARBA" id="ARBA00023235"/>
    </source>
</evidence>
<dbReference type="InterPro" id="IPR015942">
    <property type="entry name" value="Asp/Glu/hydantoin_racemase"/>
</dbReference>
<evidence type="ECO:0000313" key="3">
    <source>
        <dbReference type="EMBL" id="MBB6131861.1"/>
    </source>
</evidence>
<gene>
    <name evidence="3" type="ORF">HDF22_006015</name>
</gene>
<dbReference type="Gene3D" id="3.40.50.1860">
    <property type="match status" value="2"/>
</dbReference>
<comment type="caution">
    <text evidence="3">The sequence shown here is derived from an EMBL/GenBank/DDBJ whole genome shotgun (WGS) entry which is preliminary data.</text>
</comment>
<dbReference type="RefSeq" id="WP_183590235.1">
    <property type="nucleotide sequence ID" value="NZ_JACHCA010000037.1"/>
</dbReference>